<dbReference type="AlphaFoldDB" id="A0A9P5ZJM5"/>
<name>A0A9P5ZJM5_PLEER</name>
<reference evidence="1" key="1">
    <citation type="submission" date="2020-11" db="EMBL/GenBank/DDBJ databases">
        <authorList>
            <consortium name="DOE Joint Genome Institute"/>
            <person name="Ahrendt S."/>
            <person name="Riley R."/>
            <person name="Andreopoulos W."/>
            <person name="Labutti K."/>
            <person name="Pangilinan J."/>
            <person name="Ruiz-Duenas F.J."/>
            <person name="Barrasa J.M."/>
            <person name="Sanchez-Garcia M."/>
            <person name="Camarero S."/>
            <person name="Miyauchi S."/>
            <person name="Serrano A."/>
            <person name="Linde D."/>
            <person name="Babiker R."/>
            <person name="Drula E."/>
            <person name="Ayuso-Fernandez I."/>
            <person name="Pacheco R."/>
            <person name="Padilla G."/>
            <person name="Ferreira P."/>
            <person name="Barriuso J."/>
            <person name="Kellner H."/>
            <person name="Castanera R."/>
            <person name="Alfaro M."/>
            <person name="Ramirez L."/>
            <person name="Pisabarro A.G."/>
            <person name="Kuo A."/>
            <person name="Tritt A."/>
            <person name="Lipzen A."/>
            <person name="He G."/>
            <person name="Yan M."/>
            <person name="Ng V."/>
            <person name="Cullen D."/>
            <person name="Martin F."/>
            <person name="Rosso M.-N."/>
            <person name="Henrissat B."/>
            <person name="Hibbett D."/>
            <person name="Martinez A.T."/>
            <person name="Grigoriev I.V."/>
        </authorList>
    </citation>
    <scope>NUCLEOTIDE SEQUENCE</scope>
    <source>
        <strain evidence="1">ATCC 90797</strain>
    </source>
</reference>
<evidence type="ECO:0000313" key="2">
    <source>
        <dbReference type="Proteomes" id="UP000807025"/>
    </source>
</evidence>
<dbReference type="Proteomes" id="UP000807025">
    <property type="component" value="Unassembled WGS sequence"/>
</dbReference>
<sequence>MRGYGWTTVRGEAPVVTPVLLSTPPALTLLAGTTEGWRTAGCAGNGRCLMMSLGEIATRRRGWCSRRDSRLPERVRRPVHPACILSDSGSS</sequence>
<dbReference type="EMBL" id="MU154746">
    <property type="protein sequence ID" value="KAF9487830.1"/>
    <property type="molecule type" value="Genomic_DNA"/>
</dbReference>
<protein>
    <submittedName>
        <fullName evidence="1">Uncharacterized protein</fullName>
    </submittedName>
</protein>
<comment type="caution">
    <text evidence="1">The sequence shown here is derived from an EMBL/GenBank/DDBJ whole genome shotgun (WGS) entry which is preliminary data.</text>
</comment>
<proteinExistence type="predicted"/>
<evidence type="ECO:0000313" key="1">
    <source>
        <dbReference type="EMBL" id="KAF9487830.1"/>
    </source>
</evidence>
<organism evidence="1 2">
    <name type="scientific">Pleurotus eryngii</name>
    <name type="common">Boletus of the steppes</name>
    <dbReference type="NCBI Taxonomy" id="5323"/>
    <lineage>
        <taxon>Eukaryota</taxon>
        <taxon>Fungi</taxon>
        <taxon>Dikarya</taxon>
        <taxon>Basidiomycota</taxon>
        <taxon>Agaricomycotina</taxon>
        <taxon>Agaricomycetes</taxon>
        <taxon>Agaricomycetidae</taxon>
        <taxon>Agaricales</taxon>
        <taxon>Pleurotineae</taxon>
        <taxon>Pleurotaceae</taxon>
        <taxon>Pleurotus</taxon>
    </lineage>
</organism>
<gene>
    <name evidence="1" type="ORF">BDN71DRAFT_574981</name>
</gene>
<keyword evidence="2" id="KW-1185">Reference proteome</keyword>
<accession>A0A9P5ZJM5</accession>